<dbReference type="PANTHER" id="PTHR11749">
    <property type="entry name" value="RIBULOSE-5-PHOSPHATE-3-EPIMERASE"/>
    <property type="match status" value="1"/>
</dbReference>
<evidence type="ECO:0000313" key="15">
    <source>
        <dbReference type="EMBL" id="MDR6239464.1"/>
    </source>
</evidence>
<dbReference type="InterPro" id="IPR013785">
    <property type="entry name" value="Aldolase_TIM"/>
</dbReference>
<name>A0AAE3XQE1_9BACT</name>
<comment type="cofactor">
    <cofactor evidence="4">
        <name>Zn(2+)</name>
        <dbReference type="ChEBI" id="CHEBI:29105"/>
    </cofactor>
</comment>
<organism evidence="15 16">
    <name type="scientific">Aureibacter tunicatorum</name>
    <dbReference type="NCBI Taxonomy" id="866807"/>
    <lineage>
        <taxon>Bacteria</taxon>
        <taxon>Pseudomonadati</taxon>
        <taxon>Bacteroidota</taxon>
        <taxon>Cytophagia</taxon>
        <taxon>Cytophagales</taxon>
        <taxon>Persicobacteraceae</taxon>
        <taxon>Aureibacter</taxon>
    </lineage>
</organism>
<feature type="binding site" evidence="10 13">
    <location>
        <position position="36"/>
    </location>
    <ligand>
        <name>a divalent metal cation</name>
        <dbReference type="ChEBI" id="CHEBI:60240"/>
    </ligand>
</feature>
<evidence type="ECO:0000256" key="4">
    <source>
        <dbReference type="ARBA" id="ARBA00001947"/>
    </source>
</evidence>
<sequence length="218" mass="23672">MSNTIIAPSILAADFADLKNEVEMVNNSQAEWLHIDIMDGMFVPNLSFGLPVCQAINKYCKKVQDVHLMIEEPGRYLKDFVDAGADFISIHAEASRHLHKDIHTIKELGAKAAIALNPHSPIESVEPLLEDLDMVLLMSVNPGFGGQSFIGSTFKKVEKLRKMIDSKGLDTLIEVDGGVKDSNAKQLVEAGANVLVAGSFVFNSADPIQTIADLKASL</sequence>
<evidence type="ECO:0000256" key="12">
    <source>
        <dbReference type="PIRSR" id="PIRSR001461-1"/>
    </source>
</evidence>
<dbReference type="Gene3D" id="3.20.20.70">
    <property type="entry name" value="Aldolase class I"/>
    <property type="match status" value="1"/>
</dbReference>
<feature type="active site" description="Proton acceptor" evidence="10 12">
    <location>
        <position position="36"/>
    </location>
</feature>
<proteinExistence type="inferred from homology"/>
<feature type="binding site" evidence="10 13">
    <location>
        <position position="34"/>
    </location>
    <ligand>
        <name>a divalent metal cation</name>
        <dbReference type="ChEBI" id="CHEBI:60240"/>
    </ligand>
</feature>
<feature type="binding site" evidence="10 13">
    <location>
        <position position="67"/>
    </location>
    <ligand>
        <name>a divalent metal cation</name>
        <dbReference type="ChEBI" id="CHEBI:60240"/>
    </ligand>
</feature>
<protein>
    <recommendedName>
        <fullName evidence="7 10">Ribulose-phosphate 3-epimerase</fullName>
        <ecNumber evidence="7 10">5.1.3.1</ecNumber>
    </recommendedName>
</protein>
<evidence type="ECO:0000256" key="3">
    <source>
        <dbReference type="ARBA" id="ARBA00001941"/>
    </source>
</evidence>
<dbReference type="InterPro" id="IPR000056">
    <property type="entry name" value="Ribul_P_3_epim-like"/>
</dbReference>
<accession>A0AAE3XQE1</accession>
<dbReference type="Proteomes" id="UP001185092">
    <property type="component" value="Unassembled WGS sequence"/>
</dbReference>
<feature type="binding site" evidence="14">
    <location>
        <position position="178"/>
    </location>
    <ligand>
        <name>substrate</name>
    </ligand>
</feature>
<keyword evidence="16" id="KW-1185">Reference proteome</keyword>
<dbReference type="RefSeq" id="WP_309939127.1">
    <property type="nucleotide sequence ID" value="NZ_AP025305.1"/>
</dbReference>
<feature type="binding site" evidence="10 13">
    <location>
        <position position="176"/>
    </location>
    <ligand>
        <name>a divalent metal cation</name>
        <dbReference type="ChEBI" id="CHEBI:60240"/>
    </ligand>
</feature>
<comment type="similarity">
    <text evidence="6 10 11">Belongs to the ribulose-phosphate 3-epimerase family.</text>
</comment>
<dbReference type="GO" id="GO:0006098">
    <property type="term" value="P:pentose-phosphate shunt"/>
    <property type="evidence" value="ECO:0007669"/>
    <property type="project" value="UniProtKB-UniRule"/>
</dbReference>
<dbReference type="PIRSF" id="PIRSF001461">
    <property type="entry name" value="RPE"/>
    <property type="match status" value="1"/>
</dbReference>
<keyword evidence="10 11" id="KW-0119">Carbohydrate metabolism</keyword>
<dbReference type="EC" id="5.1.3.1" evidence="7 10"/>
<keyword evidence="8 10" id="KW-0479">Metal-binding</keyword>
<comment type="caution">
    <text evidence="15">The sequence shown here is derived from an EMBL/GenBank/DDBJ whole genome shotgun (WGS) entry which is preliminary data.</text>
</comment>
<dbReference type="PROSITE" id="PS01086">
    <property type="entry name" value="RIBUL_P_3_EPIMER_2"/>
    <property type="match status" value="1"/>
</dbReference>
<dbReference type="SUPFAM" id="SSF51366">
    <property type="entry name" value="Ribulose-phoshate binding barrel"/>
    <property type="match status" value="1"/>
</dbReference>
<dbReference type="AlphaFoldDB" id="A0AAE3XQE1"/>
<evidence type="ECO:0000313" key="16">
    <source>
        <dbReference type="Proteomes" id="UP001185092"/>
    </source>
</evidence>
<dbReference type="GO" id="GO:0005737">
    <property type="term" value="C:cytoplasm"/>
    <property type="evidence" value="ECO:0007669"/>
    <property type="project" value="UniProtKB-ARBA"/>
</dbReference>
<keyword evidence="9 10" id="KW-0413">Isomerase</keyword>
<evidence type="ECO:0000256" key="14">
    <source>
        <dbReference type="PIRSR" id="PIRSR001461-3"/>
    </source>
</evidence>
<keyword evidence="13" id="KW-0862">Zinc</keyword>
<dbReference type="NCBIfam" id="NF004076">
    <property type="entry name" value="PRK05581.1-4"/>
    <property type="match status" value="1"/>
</dbReference>
<reference evidence="15" key="1">
    <citation type="submission" date="2023-07" db="EMBL/GenBank/DDBJ databases">
        <title>Genomic Encyclopedia of Type Strains, Phase IV (KMG-IV): sequencing the most valuable type-strain genomes for metagenomic binning, comparative biology and taxonomic classification.</title>
        <authorList>
            <person name="Goeker M."/>
        </authorList>
    </citation>
    <scope>NUCLEOTIDE SEQUENCE</scope>
    <source>
        <strain evidence="15">DSM 26174</strain>
    </source>
</reference>
<feature type="binding site" evidence="10 14">
    <location>
        <begin position="143"/>
        <end position="146"/>
    </location>
    <ligand>
        <name>substrate</name>
    </ligand>
</feature>
<evidence type="ECO:0000256" key="5">
    <source>
        <dbReference type="ARBA" id="ARBA00001954"/>
    </source>
</evidence>
<evidence type="ECO:0000256" key="13">
    <source>
        <dbReference type="PIRSR" id="PIRSR001461-2"/>
    </source>
</evidence>
<comment type="cofactor">
    <cofactor evidence="5">
        <name>Fe(2+)</name>
        <dbReference type="ChEBI" id="CHEBI:29033"/>
    </cofactor>
</comment>
<evidence type="ECO:0000256" key="8">
    <source>
        <dbReference type="ARBA" id="ARBA00022723"/>
    </source>
</evidence>
<feature type="binding site" evidence="10">
    <location>
        <begin position="176"/>
        <end position="178"/>
    </location>
    <ligand>
        <name>substrate</name>
    </ligand>
</feature>
<dbReference type="InterPro" id="IPR026019">
    <property type="entry name" value="Ribul_P_3_epim"/>
</dbReference>
<dbReference type="HAMAP" id="MF_02227">
    <property type="entry name" value="RPE"/>
    <property type="match status" value="1"/>
</dbReference>
<feature type="active site" description="Proton donor" evidence="10 12">
    <location>
        <position position="176"/>
    </location>
</feature>
<dbReference type="PROSITE" id="PS01085">
    <property type="entry name" value="RIBUL_P_3_EPIMER_1"/>
    <property type="match status" value="1"/>
</dbReference>
<feature type="binding site" evidence="10 14">
    <location>
        <position position="67"/>
    </location>
    <ligand>
        <name>substrate</name>
    </ligand>
</feature>
<evidence type="ECO:0000256" key="1">
    <source>
        <dbReference type="ARBA" id="ARBA00001782"/>
    </source>
</evidence>
<comment type="cofactor">
    <cofactor evidence="10 13">
        <name>a divalent metal cation</name>
        <dbReference type="ChEBI" id="CHEBI:60240"/>
    </cofactor>
    <text evidence="10 13">Binds 1 divalent metal cation per subunit.</text>
</comment>
<dbReference type="CDD" id="cd00429">
    <property type="entry name" value="RPE"/>
    <property type="match status" value="1"/>
</dbReference>
<evidence type="ECO:0000256" key="7">
    <source>
        <dbReference type="ARBA" id="ARBA00013188"/>
    </source>
</evidence>
<dbReference type="EMBL" id="JAVDQD010000002">
    <property type="protein sequence ID" value="MDR6239464.1"/>
    <property type="molecule type" value="Genomic_DNA"/>
</dbReference>
<comment type="cofactor">
    <cofactor evidence="2">
        <name>Mn(2+)</name>
        <dbReference type="ChEBI" id="CHEBI:29035"/>
    </cofactor>
</comment>
<comment type="cofactor">
    <cofactor evidence="3">
        <name>Co(2+)</name>
        <dbReference type="ChEBI" id="CHEBI:48828"/>
    </cofactor>
</comment>
<comment type="function">
    <text evidence="10">Catalyzes the reversible epimerization of D-ribulose 5-phosphate to D-xylulose 5-phosphate.</text>
</comment>
<feature type="binding site" evidence="10 14">
    <location>
        <position position="9"/>
    </location>
    <ligand>
        <name>substrate</name>
    </ligand>
</feature>
<keyword evidence="13" id="KW-0464">Manganese</keyword>
<comment type="pathway">
    <text evidence="10">Carbohydrate degradation.</text>
</comment>
<keyword evidence="13" id="KW-0170">Cobalt</keyword>
<dbReference type="FunFam" id="3.20.20.70:FF:000004">
    <property type="entry name" value="Ribulose-phosphate 3-epimerase"/>
    <property type="match status" value="1"/>
</dbReference>
<dbReference type="NCBIfam" id="TIGR01163">
    <property type="entry name" value="rpe"/>
    <property type="match status" value="1"/>
</dbReference>
<evidence type="ECO:0000256" key="10">
    <source>
        <dbReference type="HAMAP-Rule" id="MF_02227"/>
    </source>
</evidence>
<dbReference type="GO" id="GO:0019323">
    <property type="term" value="P:pentose catabolic process"/>
    <property type="evidence" value="ECO:0007669"/>
    <property type="project" value="UniProtKB-UniRule"/>
</dbReference>
<dbReference type="GO" id="GO:0046872">
    <property type="term" value="F:metal ion binding"/>
    <property type="evidence" value="ECO:0007669"/>
    <property type="project" value="UniProtKB-UniRule"/>
</dbReference>
<evidence type="ECO:0000256" key="2">
    <source>
        <dbReference type="ARBA" id="ARBA00001936"/>
    </source>
</evidence>
<dbReference type="Pfam" id="PF00834">
    <property type="entry name" value="Ribul_P_3_epim"/>
    <property type="match status" value="1"/>
</dbReference>
<gene>
    <name evidence="10" type="primary">rpe</name>
    <name evidence="15" type="ORF">HNQ88_002501</name>
</gene>
<dbReference type="GO" id="GO:0004750">
    <property type="term" value="F:D-ribulose-phosphate 3-epimerase activity"/>
    <property type="evidence" value="ECO:0007669"/>
    <property type="project" value="UniProtKB-UniRule"/>
</dbReference>
<evidence type="ECO:0000256" key="9">
    <source>
        <dbReference type="ARBA" id="ARBA00023235"/>
    </source>
</evidence>
<feature type="binding site" evidence="10 14">
    <location>
        <begin position="198"/>
        <end position="199"/>
    </location>
    <ligand>
        <name>substrate</name>
    </ligand>
</feature>
<dbReference type="InterPro" id="IPR011060">
    <property type="entry name" value="RibuloseP-bd_barrel"/>
</dbReference>
<evidence type="ECO:0000256" key="6">
    <source>
        <dbReference type="ARBA" id="ARBA00009541"/>
    </source>
</evidence>
<evidence type="ECO:0000256" key="11">
    <source>
        <dbReference type="PIRNR" id="PIRNR001461"/>
    </source>
</evidence>
<comment type="catalytic activity">
    <reaction evidence="1 10 11">
        <text>D-ribulose 5-phosphate = D-xylulose 5-phosphate</text>
        <dbReference type="Rhea" id="RHEA:13677"/>
        <dbReference type="ChEBI" id="CHEBI:57737"/>
        <dbReference type="ChEBI" id="CHEBI:58121"/>
        <dbReference type="EC" id="5.1.3.1"/>
    </reaction>
</comment>